<dbReference type="GeneID" id="5490605"/>
<dbReference type="Proteomes" id="UP000001312">
    <property type="component" value="Unassembled WGS sequence"/>
</dbReference>
<feature type="transmembrane region" description="Helical" evidence="1">
    <location>
        <begin position="20"/>
        <end position="44"/>
    </location>
</feature>
<feature type="domain" description="PLD phosphodiesterase" evidence="2">
    <location>
        <begin position="74"/>
        <end position="105"/>
    </location>
</feature>
<dbReference type="PROSITE" id="PS50035">
    <property type="entry name" value="PLD"/>
    <property type="match status" value="1"/>
</dbReference>
<organism evidence="3 4">
    <name type="scientific">Sclerotinia sclerotiorum (strain ATCC 18683 / 1980 / Ss-1)</name>
    <name type="common">White mold</name>
    <name type="synonym">Whetzelinia sclerotiorum</name>
    <dbReference type="NCBI Taxonomy" id="665079"/>
    <lineage>
        <taxon>Eukaryota</taxon>
        <taxon>Fungi</taxon>
        <taxon>Dikarya</taxon>
        <taxon>Ascomycota</taxon>
        <taxon>Pezizomycotina</taxon>
        <taxon>Leotiomycetes</taxon>
        <taxon>Helotiales</taxon>
        <taxon>Sclerotiniaceae</taxon>
        <taxon>Sclerotinia</taxon>
    </lineage>
</organism>
<feature type="transmembrane region" description="Helical" evidence="1">
    <location>
        <begin position="989"/>
        <end position="1015"/>
    </location>
</feature>
<name>A7EGN0_SCLS1</name>
<evidence type="ECO:0000259" key="2">
    <source>
        <dbReference type="PROSITE" id="PS50035"/>
    </source>
</evidence>
<evidence type="ECO:0000313" key="4">
    <source>
        <dbReference type="Proteomes" id="UP000001312"/>
    </source>
</evidence>
<keyword evidence="4" id="KW-1185">Reference proteome</keyword>
<dbReference type="KEGG" id="ssl:SS1G_04472"/>
<proteinExistence type="predicted"/>
<sequence>MAQYTGLEAASWKDLIRDWWQFILIAFILASIGLGLGFISYIALQSSLKRYQNWKSARAAAVPASIKKYLAKTYGELSHHKIVAVEKKPESFGVYLGSFNYTPTADELRLLAQWDLLVVDAFQENINHVLSCGLYHKPSLVLARLDLSTIVPHQCKVSTALEGAIEWVAKLVSASTASGSDCHFSGILISNWNDRLPSPVIIEFIAFAHKLGFQIYLETSSPGFLRDPKLAELGEVAGLIIRNGTISSNGDERDAFQMQEMRPTIKAFVSQACLRPFVVCLWETLDDGVNPTNAVVRRSYQWSKFYSALSPWIGSMADLTSTTHGINRKEPLGAFSWLKEPGVMKAHKRWRLNHTIASEYVQEISRLAGNLLGALSIEVDLQPSGKSTQLPFVDIDLELPAGNLQVPLDLPADSSEGDLPGFSSRSLTPTGSFLSIPAQNRRFSDGPYSYLSQIPGNPISTSPTGSSNDFLGCFPLGVYASRKSFDDILQSQKKLKSLDLLESVENTVLKDIGAKLNRFCDEQDTIELSPWHAAIQELANQLCGLADDSATTDLIRVYKGLDSGFQFQDGARYWAVFAFEERAMLDIFMSRNVQDLSGTILHTFLSSRGCPRHESFEAEKEFWQWSTRSNSYLSPRLLNDISSLSPSELLRFVQILQISSVKGHGDLIDSIIFACERQLLDAADFTQMKDACSTGYLGNQKSPQDLIALRTKWHEDNNSQHPSEENSLDVFQQINDSITIVLKERKLDTLQVVTKTLIEILEAEKIDARTDVICLALFSAFRKHAFEEAYVEVTDRNTLFNDQSDQAAAFAELFATGARCESYFDMTPSAFGKLLSDRYRACHHQPGREPPIWSDDDPSTPSAYAAAKIDIGDFKSKPLSGVMRFTFLSVFAIPALVDILLLTSTGKGLYLSGHMSDTAQHSATMALMISLLISCVCGTWITCGGAYYLISMAFSAMNMFVATRLVGGFAFSLVVGLIGFIALGFKDGIVAGVVFFLYLIAMSTYLSLLATLANFSYPGTTFQSGRPVILTILPLLFISPITTIFAPGYDIYIYLSVLYVFIFSLALGTRHIASKWTTWHQKIENISDKALKEWYIKAHKGGDDHAFDRMTDPAALKISRTAMIEEITKVRSGFLHKCQDPTVKSLAESYDATIFLLQWYSGYSGTPLPMPYSSTWNMQIKVALDTLKQMQTGLRLHNAFIHWRQAGDEYTKIFTGPRSLKPLLVAVCLGLPLGQILRHFFPQFEYCDVVALAAATWTAAFLSLYYAGIRIKPVDTMDSEGRVWNKISQDRSFHEFTSPGRDLLLSQDELRITFENLNALSDDEKYEVEPMAHPGLEIKSILHHAIEIFEEIKGSSVDSIPKFALSAFPEAIMLLTEAIAAFDSGKVVIECVSMSMFSDEFKDLKAISCDSNDSIRVIVGCEAMDAMEQQSSISIFCQTCTGQVDTLTTDQHNWLRTNKLQGLSLNTFMARRNFGAFVAMEKRRYTLEFAKTAPIERPDKYEKSNMMNLFKKARARRGPSKLLKRQLKSPFSKVYHTIGHCIKLFAIAFVAEPELQRELDYTMRSTPKYIRPIVMFLITGIWSYAKILQDLLMPMFLLHGRKNVETLWKQIRGTTVSLKRQKIMIESTGGSSTAFVRVPDTASIAGGQLTGSAVEDTDAVQESLLGSGICELRQYSGVLDQEPADGAKLERISIYSKDLLLLRREDYVKGARTNVYEYEYDAESIPKQKIMKSRPRYPISRRCVEGKNEFEQVSFNNQGLVQSGSYILDGNLVRFNCHYRQNSNFDDELLRAEFVLPHMFCMVSWAAPPTKHQDKLDTWIPHSQVIEATFVIGPDVYEAQWSYDHKYHPTIFTTLNGEPVETPALIQWDHLGVLKKPTNFTFRHDDHMISFKSFRSHAVPRWLVLPMLALDPAPDLKSDELHVLAADSGNMAK</sequence>
<feature type="transmembrane region" description="Helical" evidence="1">
    <location>
        <begin position="1027"/>
        <end position="1045"/>
    </location>
</feature>
<protein>
    <recommendedName>
        <fullName evidence="2">PLD phosphodiesterase domain-containing protein</fullName>
    </recommendedName>
</protein>
<dbReference type="HOGENOM" id="CLU_000654_0_0_1"/>
<dbReference type="eggNOG" id="ENOG502QUAK">
    <property type="taxonomic scope" value="Eukaryota"/>
</dbReference>
<feature type="transmembrane region" description="Helical" evidence="1">
    <location>
        <begin position="1051"/>
        <end position="1073"/>
    </location>
</feature>
<dbReference type="OMA" id="WHMVVES"/>
<reference evidence="4" key="1">
    <citation type="journal article" date="2011" name="PLoS Genet.">
        <title>Genomic analysis of the necrotrophic fungal pathogens Sclerotinia sclerotiorum and Botrytis cinerea.</title>
        <authorList>
            <person name="Amselem J."/>
            <person name="Cuomo C.A."/>
            <person name="van Kan J.A."/>
            <person name="Viaud M."/>
            <person name="Benito E.P."/>
            <person name="Couloux A."/>
            <person name="Coutinho P.M."/>
            <person name="de Vries R.P."/>
            <person name="Dyer P.S."/>
            <person name="Fillinger S."/>
            <person name="Fournier E."/>
            <person name="Gout L."/>
            <person name="Hahn M."/>
            <person name="Kohn L."/>
            <person name="Lapalu N."/>
            <person name="Plummer K.M."/>
            <person name="Pradier J.M."/>
            <person name="Quevillon E."/>
            <person name="Sharon A."/>
            <person name="Simon A."/>
            <person name="ten Have A."/>
            <person name="Tudzynski B."/>
            <person name="Tudzynski P."/>
            <person name="Wincker P."/>
            <person name="Andrew M."/>
            <person name="Anthouard V."/>
            <person name="Beever R.E."/>
            <person name="Beffa R."/>
            <person name="Benoit I."/>
            <person name="Bouzid O."/>
            <person name="Brault B."/>
            <person name="Chen Z."/>
            <person name="Choquer M."/>
            <person name="Collemare J."/>
            <person name="Cotton P."/>
            <person name="Danchin E.G."/>
            <person name="Da Silva C."/>
            <person name="Gautier A."/>
            <person name="Giraud C."/>
            <person name="Giraud T."/>
            <person name="Gonzalez C."/>
            <person name="Grossetete S."/>
            <person name="Guldener U."/>
            <person name="Henrissat B."/>
            <person name="Howlett B.J."/>
            <person name="Kodira C."/>
            <person name="Kretschmer M."/>
            <person name="Lappartient A."/>
            <person name="Leroch M."/>
            <person name="Levis C."/>
            <person name="Mauceli E."/>
            <person name="Neuveglise C."/>
            <person name="Oeser B."/>
            <person name="Pearson M."/>
            <person name="Poulain J."/>
            <person name="Poussereau N."/>
            <person name="Quesneville H."/>
            <person name="Rascle C."/>
            <person name="Schumacher J."/>
            <person name="Segurens B."/>
            <person name="Sexton A."/>
            <person name="Silva E."/>
            <person name="Sirven C."/>
            <person name="Soanes D.M."/>
            <person name="Talbot N.J."/>
            <person name="Templeton M."/>
            <person name="Yandava C."/>
            <person name="Yarden O."/>
            <person name="Zeng Q."/>
            <person name="Rollins J.A."/>
            <person name="Lebrun M.H."/>
            <person name="Dickman M."/>
        </authorList>
    </citation>
    <scope>NUCLEOTIDE SEQUENCE [LARGE SCALE GENOMIC DNA]</scope>
    <source>
        <strain evidence="4">ATCC 18683 / 1980 / Ss-1</strain>
    </source>
</reference>
<feature type="transmembrane region" description="Helical" evidence="1">
    <location>
        <begin position="885"/>
        <end position="905"/>
    </location>
</feature>
<evidence type="ECO:0000256" key="1">
    <source>
        <dbReference type="SAM" id="Phobius"/>
    </source>
</evidence>
<feature type="transmembrane region" description="Helical" evidence="1">
    <location>
        <begin position="962"/>
        <end position="983"/>
    </location>
</feature>
<keyword evidence="1" id="KW-1133">Transmembrane helix</keyword>
<dbReference type="STRING" id="665079.A7EGN0"/>
<gene>
    <name evidence="3" type="ORF">SS1G_04472</name>
</gene>
<dbReference type="InterPro" id="IPR001736">
    <property type="entry name" value="PLipase_D/transphosphatidylase"/>
</dbReference>
<feature type="transmembrane region" description="Helical" evidence="1">
    <location>
        <begin position="925"/>
        <end position="950"/>
    </location>
</feature>
<evidence type="ECO:0000313" key="3">
    <source>
        <dbReference type="EMBL" id="EDO01996.1"/>
    </source>
</evidence>
<dbReference type="RefSeq" id="XP_001594664.1">
    <property type="nucleotide sequence ID" value="XM_001594614.1"/>
</dbReference>
<keyword evidence="1" id="KW-0812">Transmembrane</keyword>
<keyword evidence="1" id="KW-0472">Membrane</keyword>
<accession>A7EGN0</accession>
<dbReference type="InParanoid" id="A7EGN0"/>
<dbReference type="EMBL" id="CH476625">
    <property type="protein sequence ID" value="EDO01996.1"/>
    <property type="molecule type" value="Genomic_DNA"/>
</dbReference>
<dbReference type="GO" id="GO:0003824">
    <property type="term" value="F:catalytic activity"/>
    <property type="evidence" value="ECO:0007669"/>
    <property type="project" value="InterPro"/>
</dbReference>